<evidence type="ECO:0000313" key="2">
    <source>
        <dbReference type="EMBL" id="GIK05176.1"/>
    </source>
</evidence>
<dbReference type="OrthoDB" id="3660917at2759"/>
<comment type="caution">
    <text evidence="2">The sequence shown here is derived from an EMBL/GenBank/DDBJ whole genome shotgun (WGS) entry which is preliminary data.</text>
</comment>
<evidence type="ECO:0000313" key="3">
    <source>
        <dbReference type="Proteomes" id="UP000710440"/>
    </source>
</evidence>
<dbReference type="RefSeq" id="XP_043128362.1">
    <property type="nucleotide sequence ID" value="XM_043272427.1"/>
</dbReference>
<gene>
    <name evidence="2" type="ORF">Aspvir_009279</name>
</gene>
<reference evidence="2 3" key="1">
    <citation type="submission" date="2021-02" db="EMBL/GenBank/DDBJ databases">
        <title>Pan-genome distribution and transcriptional activeness of fungal secondary metabolism genes in Aspergillus section Fumigati.</title>
        <authorList>
            <person name="Takahashi H."/>
            <person name="Umemura M."/>
            <person name="Ninomiya A."/>
            <person name="Kusuya Y."/>
            <person name="Urayama S."/>
            <person name="Shimizu M."/>
            <person name="Watanabe A."/>
            <person name="Kamei K."/>
            <person name="Yaguchi T."/>
            <person name="Hagiwara D."/>
        </authorList>
    </citation>
    <scope>NUCLEOTIDE SEQUENCE [LARGE SCALE GENOMIC DNA]</scope>
    <source>
        <strain evidence="2 3">IFM 47045</strain>
    </source>
</reference>
<dbReference type="AlphaFoldDB" id="A0A9P3C4P4"/>
<sequence>MGCRILPDFVKDMKRDPSGKGITHLGKDGVLRTLSADYEVLDARGLNPEQIQNALALFHPGVIQKKDFRDVDGTKVTSQEELFHPAPGILPTKPSEEEAAERRRLVKQSQEAYLQAKRKDCAELE</sequence>
<accession>A0A9P3C4P4</accession>
<proteinExistence type="predicted"/>
<dbReference type="EMBL" id="BOPL01000008">
    <property type="protein sequence ID" value="GIK05176.1"/>
    <property type="molecule type" value="Genomic_DNA"/>
</dbReference>
<dbReference type="Proteomes" id="UP000710440">
    <property type="component" value="Unassembled WGS sequence"/>
</dbReference>
<evidence type="ECO:0000256" key="1">
    <source>
        <dbReference type="SAM" id="MobiDB-lite"/>
    </source>
</evidence>
<protein>
    <submittedName>
        <fullName evidence="2">Uncharacterized protein</fullName>
    </submittedName>
</protein>
<feature type="compositionally biased region" description="Basic and acidic residues" evidence="1">
    <location>
        <begin position="94"/>
        <end position="103"/>
    </location>
</feature>
<feature type="region of interest" description="Disordered" evidence="1">
    <location>
        <begin position="80"/>
        <end position="104"/>
    </location>
</feature>
<name>A0A9P3C4P4_ASPVI</name>
<organism evidence="2 3">
    <name type="scientific">Aspergillus viridinutans</name>
    <dbReference type="NCBI Taxonomy" id="75553"/>
    <lineage>
        <taxon>Eukaryota</taxon>
        <taxon>Fungi</taxon>
        <taxon>Dikarya</taxon>
        <taxon>Ascomycota</taxon>
        <taxon>Pezizomycotina</taxon>
        <taxon>Eurotiomycetes</taxon>
        <taxon>Eurotiomycetidae</taxon>
        <taxon>Eurotiales</taxon>
        <taxon>Aspergillaceae</taxon>
        <taxon>Aspergillus</taxon>
        <taxon>Aspergillus subgen. Fumigati</taxon>
    </lineage>
</organism>
<keyword evidence="3" id="KW-1185">Reference proteome</keyword>
<dbReference type="GeneID" id="66937261"/>